<evidence type="ECO:0000313" key="4">
    <source>
        <dbReference type="Proteomes" id="UP001501020"/>
    </source>
</evidence>
<reference evidence="3 4" key="1">
    <citation type="journal article" date="2019" name="Int. J. Syst. Evol. Microbiol.">
        <title>The Global Catalogue of Microorganisms (GCM) 10K type strain sequencing project: providing services to taxonomists for standard genome sequencing and annotation.</title>
        <authorList>
            <consortium name="The Broad Institute Genomics Platform"/>
            <consortium name="The Broad Institute Genome Sequencing Center for Infectious Disease"/>
            <person name="Wu L."/>
            <person name="Ma J."/>
        </authorList>
    </citation>
    <scope>NUCLEOTIDE SEQUENCE [LARGE SCALE GENOMIC DNA]</scope>
    <source>
        <strain evidence="3 4">JCM 13850</strain>
    </source>
</reference>
<evidence type="ECO:0000256" key="2">
    <source>
        <dbReference type="SAM" id="Phobius"/>
    </source>
</evidence>
<sequence length="158" mass="16983">MADNRAEDRADNRADDHDRTVNPETGRTEPAGTGATARHAMTGTRIDPGEHRARRPFGGSAAAARKRGVGLLATVISVVTTIAVLILAVHILFVVFEANTGNDIVHWFGARADELAWQFKDVFQPDNAKVDVAVNYGLAALVYLVIGRIIVSAVRRAA</sequence>
<dbReference type="Proteomes" id="UP001501020">
    <property type="component" value="Unassembled WGS sequence"/>
</dbReference>
<keyword evidence="2" id="KW-0812">Transmembrane</keyword>
<feature type="transmembrane region" description="Helical" evidence="2">
    <location>
        <begin position="69"/>
        <end position="96"/>
    </location>
</feature>
<dbReference type="EMBL" id="BAAAMR010000017">
    <property type="protein sequence ID" value="GAA2131843.1"/>
    <property type="molecule type" value="Genomic_DNA"/>
</dbReference>
<organism evidence="3 4">
    <name type="scientific">Actinomadura napierensis</name>
    <dbReference type="NCBI Taxonomy" id="267854"/>
    <lineage>
        <taxon>Bacteria</taxon>
        <taxon>Bacillati</taxon>
        <taxon>Actinomycetota</taxon>
        <taxon>Actinomycetes</taxon>
        <taxon>Streptosporangiales</taxon>
        <taxon>Thermomonosporaceae</taxon>
        <taxon>Actinomadura</taxon>
    </lineage>
</organism>
<evidence type="ECO:0000313" key="3">
    <source>
        <dbReference type="EMBL" id="GAA2131843.1"/>
    </source>
</evidence>
<name>A0ABN2YSL7_9ACTN</name>
<feature type="compositionally biased region" description="Basic and acidic residues" evidence="1">
    <location>
        <begin position="1"/>
        <end position="21"/>
    </location>
</feature>
<evidence type="ECO:0000256" key="1">
    <source>
        <dbReference type="SAM" id="MobiDB-lite"/>
    </source>
</evidence>
<keyword evidence="2" id="KW-0472">Membrane</keyword>
<proteinExistence type="predicted"/>
<keyword evidence="4" id="KW-1185">Reference proteome</keyword>
<feature type="transmembrane region" description="Helical" evidence="2">
    <location>
        <begin position="133"/>
        <end position="154"/>
    </location>
</feature>
<comment type="caution">
    <text evidence="3">The sequence shown here is derived from an EMBL/GenBank/DDBJ whole genome shotgun (WGS) entry which is preliminary data.</text>
</comment>
<gene>
    <name evidence="3" type="ORF">GCM10009727_24430</name>
</gene>
<dbReference type="RefSeq" id="WP_344265102.1">
    <property type="nucleotide sequence ID" value="NZ_BAAAMR010000017.1"/>
</dbReference>
<keyword evidence="2" id="KW-1133">Transmembrane helix</keyword>
<protein>
    <submittedName>
        <fullName evidence="3">Uncharacterized protein</fullName>
    </submittedName>
</protein>
<accession>A0ABN2YSL7</accession>
<feature type="region of interest" description="Disordered" evidence="1">
    <location>
        <begin position="1"/>
        <end position="59"/>
    </location>
</feature>